<organism evidence="2 3">
    <name type="scientific">Oesophagostomum dentatum</name>
    <name type="common">Nodular worm</name>
    <dbReference type="NCBI Taxonomy" id="61180"/>
    <lineage>
        <taxon>Eukaryota</taxon>
        <taxon>Metazoa</taxon>
        <taxon>Ecdysozoa</taxon>
        <taxon>Nematoda</taxon>
        <taxon>Chromadorea</taxon>
        <taxon>Rhabditida</taxon>
        <taxon>Rhabditina</taxon>
        <taxon>Rhabditomorpha</taxon>
        <taxon>Strongyloidea</taxon>
        <taxon>Strongylidae</taxon>
        <taxon>Oesophagostomum</taxon>
    </lineage>
</organism>
<gene>
    <name evidence="2" type="ORF">OESDEN_00074</name>
</gene>
<feature type="compositionally biased region" description="Polar residues" evidence="1">
    <location>
        <begin position="63"/>
        <end position="97"/>
    </location>
</feature>
<reference evidence="2 3" key="1">
    <citation type="submission" date="2014-03" db="EMBL/GenBank/DDBJ databases">
        <title>Draft genome of the hookworm Oesophagostomum dentatum.</title>
        <authorList>
            <person name="Mitreva M."/>
        </authorList>
    </citation>
    <scope>NUCLEOTIDE SEQUENCE [LARGE SCALE GENOMIC DNA]</scope>
    <source>
        <strain evidence="2 3">OD-Hann</strain>
    </source>
</reference>
<name>A0A0B1TRH9_OESDE</name>
<protein>
    <submittedName>
        <fullName evidence="2">Uncharacterized protein</fullName>
    </submittedName>
</protein>
<keyword evidence="3" id="KW-1185">Reference proteome</keyword>
<evidence type="ECO:0000313" key="3">
    <source>
        <dbReference type="Proteomes" id="UP000053660"/>
    </source>
</evidence>
<evidence type="ECO:0000256" key="1">
    <source>
        <dbReference type="SAM" id="MobiDB-lite"/>
    </source>
</evidence>
<dbReference type="EMBL" id="KN549201">
    <property type="protein sequence ID" value="KHJ99889.1"/>
    <property type="molecule type" value="Genomic_DNA"/>
</dbReference>
<accession>A0A0B1TRH9</accession>
<dbReference type="AlphaFoldDB" id="A0A0B1TRH9"/>
<evidence type="ECO:0000313" key="2">
    <source>
        <dbReference type="EMBL" id="KHJ99889.1"/>
    </source>
</evidence>
<proteinExistence type="predicted"/>
<feature type="region of interest" description="Disordered" evidence="1">
    <location>
        <begin position="1"/>
        <end position="97"/>
    </location>
</feature>
<sequence>MDGSPVGDSRVTNESGKPESEFTKLPLYADNSRNATHVPCEENPLPKKVVVEDVSARKRATSSRKNVTAESSVSPGNSRSLSVYETTNSAVSDTNLPALDQSIQPNITKIRTPPQIAGTTILDKLLPADDMKNDTPPPSTVGKFSCFRLPI</sequence>
<dbReference type="Proteomes" id="UP000053660">
    <property type="component" value="Unassembled WGS sequence"/>
</dbReference>